<dbReference type="KEGG" id="olu:OSTLU_28954"/>
<keyword evidence="10" id="KW-1185">Reference proteome</keyword>
<evidence type="ECO:0000256" key="6">
    <source>
        <dbReference type="ARBA" id="ARBA00023306"/>
    </source>
</evidence>
<dbReference type="Gene3D" id="3.30.457.60">
    <property type="match status" value="1"/>
</dbReference>
<feature type="region of interest" description="Disordered" evidence="8">
    <location>
        <begin position="1"/>
        <end position="28"/>
    </location>
</feature>
<evidence type="ECO:0000256" key="3">
    <source>
        <dbReference type="ARBA" id="ARBA00022618"/>
    </source>
</evidence>
<dbReference type="AlphaFoldDB" id="A4RRB2"/>
<keyword evidence="6" id="KW-0131">Cell cycle</keyword>
<dbReference type="Pfam" id="PF05557">
    <property type="entry name" value="MAD"/>
    <property type="match status" value="1"/>
</dbReference>
<dbReference type="GO" id="GO:0007094">
    <property type="term" value="P:mitotic spindle assembly checkpoint signaling"/>
    <property type="evidence" value="ECO:0007669"/>
    <property type="project" value="InterPro"/>
</dbReference>
<dbReference type="OrthoDB" id="545678at2759"/>
<reference evidence="9 10" key="1">
    <citation type="journal article" date="2007" name="Proc. Natl. Acad. Sci. U.S.A.">
        <title>The tiny eukaryote Ostreococcus provides genomic insights into the paradox of plankton speciation.</title>
        <authorList>
            <person name="Palenik B."/>
            <person name="Grimwood J."/>
            <person name="Aerts A."/>
            <person name="Rouze P."/>
            <person name="Salamov A."/>
            <person name="Putnam N."/>
            <person name="Dupont C."/>
            <person name="Jorgensen R."/>
            <person name="Derelle E."/>
            <person name="Rombauts S."/>
            <person name="Zhou K."/>
            <person name="Otillar R."/>
            <person name="Merchant S.S."/>
            <person name="Podell S."/>
            <person name="Gaasterland T."/>
            <person name="Napoli C."/>
            <person name="Gendler K."/>
            <person name="Manuell A."/>
            <person name="Tai V."/>
            <person name="Vallon O."/>
            <person name="Piganeau G."/>
            <person name="Jancek S."/>
            <person name="Heijde M."/>
            <person name="Jabbari K."/>
            <person name="Bowler C."/>
            <person name="Lohr M."/>
            <person name="Robbens S."/>
            <person name="Werner G."/>
            <person name="Dubchak I."/>
            <person name="Pazour G.J."/>
            <person name="Ren Q."/>
            <person name="Paulsen I."/>
            <person name="Delwiche C."/>
            <person name="Schmutz J."/>
            <person name="Rokhsar D."/>
            <person name="Van de Peer Y."/>
            <person name="Moreau H."/>
            <person name="Grigoriev I.V."/>
        </authorList>
    </citation>
    <scope>NUCLEOTIDE SEQUENCE [LARGE SCALE GENOMIC DNA]</scope>
    <source>
        <strain evidence="9 10">CCE9901</strain>
    </source>
</reference>
<keyword evidence="4" id="KW-0498">Mitosis</keyword>
<dbReference type="eggNOG" id="KOG4593">
    <property type="taxonomic scope" value="Eukaryota"/>
</dbReference>
<comment type="similarity">
    <text evidence="2">Belongs to the MAD1 family.</text>
</comment>
<proteinExistence type="inferred from homology"/>
<dbReference type="HOGENOM" id="CLU_351738_0_0_1"/>
<evidence type="ECO:0000313" key="9">
    <source>
        <dbReference type="EMBL" id="ABO93833.1"/>
    </source>
</evidence>
<evidence type="ECO:0008006" key="11">
    <source>
        <dbReference type="Google" id="ProtNLM"/>
    </source>
</evidence>
<feature type="coiled-coil region" evidence="7">
    <location>
        <begin position="135"/>
        <end position="292"/>
    </location>
</feature>
<keyword evidence="5" id="KW-0539">Nucleus</keyword>
<dbReference type="GO" id="GO:0000776">
    <property type="term" value="C:kinetochore"/>
    <property type="evidence" value="ECO:0007669"/>
    <property type="project" value="TreeGrafter"/>
</dbReference>
<keyword evidence="7" id="KW-0175">Coiled coil</keyword>
<dbReference type="STRING" id="436017.A4RRB2"/>
<evidence type="ECO:0000313" key="10">
    <source>
        <dbReference type="Proteomes" id="UP000001568"/>
    </source>
</evidence>
<feature type="region of interest" description="Disordered" evidence="8">
    <location>
        <begin position="446"/>
        <end position="465"/>
    </location>
</feature>
<dbReference type="GeneID" id="4999846"/>
<dbReference type="InterPro" id="IPR008672">
    <property type="entry name" value="Mad1"/>
</dbReference>
<evidence type="ECO:0000256" key="8">
    <source>
        <dbReference type="SAM" id="MobiDB-lite"/>
    </source>
</evidence>
<feature type="compositionally biased region" description="Basic and acidic residues" evidence="8">
    <location>
        <begin position="453"/>
        <end position="465"/>
    </location>
</feature>
<dbReference type="PANTHER" id="PTHR23168">
    <property type="entry name" value="MITOTIC SPINDLE ASSEMBLY CHECKPOINT PROTEIN MAD1 MITOTIC ARREST DEFICIENT-LIKE PROTEIN 1"/>
    <property type="match status" value="1"/>
</dbReference>
<accession>A4RRB2</accession>
<dbReference type="Proteomes" id="UP000001568">
    <property type="component" value="Chromosome 1"/>
</dbReference>
<gene>
    <name evidence="9" type="ORF">OSTLU_28954</name>
</gene>
<feature type="coiled-coil region" evidence="7">
    <location>
        <begin position="54"/>
        <end position="109"/>
    </location>
</feature>
<name>A4RRB2_OSTLU</name>
<dbReference type="GO" id="GO:0051301">
    <property type="term" value="P:cell division"/>
    <property type="evidence" value="ECO:0007669"/>
    <property type="project" value="UniProtKB-KW"/>
</dbReference>
<dbReference type="RefSeq" id="XP_001415541.1">
    <property type="nucleotide sequence ID" value="XM_001415504.1"/>
</dbReference>
<dbReference type="PANTHER" id="PTHR23168:SF0">
    <property type="entry name" value="MITOTIC SPINDLE ASSEMBLY CHECKPOINT PROTEIN MAD1"/>
    <property type="match status" value="1"/>
</dbReference>
<dbReference type="SUPFAM" id="SSF75704">
    <property type="entry name" value="Mitotic arrest deficient-like 1, Mad1"/>
    <property type="match status" value="1"/>
</dbReference>
<evidence type="ECO:0000256" key="2">
    <source>
        <dbReference type="ARBA" id="ARBA00008029"/>
    </source>
</evidence>
<sequence>MKEADGDGEHDDDDVQGTAGETSDDPMEIVRTDGALVNAYEATNMVKSALVAEFERRGEKLIELEREAHALKQKTKSAESLLAATTAEVESLREMKSDHEKSKVAMREELAEERQANMLALEREVGRACEAESRVKTLAEELSAMKETLAAIERERAEDSAEDDAERYPSDFAEKNAELEYSVACLQDEVSNLKKENVSLQARFQTVEAERVEVTTRAEQAEEALRECESLVAQAEATVLDIRREADDAKLARGADGDEESSKIIEDLRGMNRTLQEELRVATREAAEVKTLRRKAEFAATCEERAMAAESRALRAEASVIDTSSLQARLSKLEYLENDWASVIDRLSPGSVKVPSDLVERVISLETRLTSQTGEQGKMMSDLAQAQMKETAATRRATEAEEKYQKIESSASSAVEALAVAERQIAMMKGQVESLNRIVKSYEDEGNAAAARKSTEKEKSKAASDRAMKELEKLLAHAKERIAVLDGELSEAKTRAETAEAAATAAAAALPVENPVTLARIETLEREREELLERLKRESAQEDDSKALKVLHFKSNPVASAMRSALEKEVESLRSEAAGLREALSKLQQGSVSSASEADMTVMKRKLEDLQKREQRLMTVFKRQISAFREACHKIFGYKIEMNEDAGACTFTLTSDYATNPTDAFAFKYDDKSSTVSLKETPFVAAPEIRRSVETFVTRMRSIPAFIANHTIETFNQRDDDVDVDDDGVDAMDA</sequence>
<evidence type="ECO:0000256" key="5">
    <source>
        <dbReference type="ARBA" id="ARBA00023242"/>
    </source>
</evidence>
<dbReference type="GO" id="GO:0005635">
    <property type="term" value="C:nuclear envelope"/>
    <property type="evidence" value="ECO:0007669"/>
    <property type="project" value="TreeGrafter"/>
</dbReference>
<evidence type="ECO:0000256" key="1">
    <source>
        <dbReference type="ARBA" id="ARBA00004123"/>
    </source>
</evidence>
<protein>
    <recommendedName>
        <fullName evidence="11">Spindle assembly checkpoint component MAD1</fullName>
    </recommendedName>
</protein>
<dbReference type="Gramene" id="ABO93833">
    <property type="protein sequence ID" value="ABO93833"/>
    <property type="gene ID" value="OSTLU_28954"/>
</dbReference>
<evidence type="ECO:0000256" key="7">
    <source>
        <dbReference type="SAM" id="Coils"/>
    </source>
</evidence>
<dbReference type="GO" id="GO:0072686">
    <property type="term" value="C:mitotic spindle"/>
    <property type="evidence" value="ECO:0007669"/>
    <property type="project" value="TreeGrafter"/>
</dbReference>
<evidence type="ECO:0000256" key="4">
    <source>
        <dbReference type="ARBA" id="ARBA00022776"/>
    </source>
</evidence>
<dbReference type="Gene3D" id="6.10.250.90">
    <property type="match status" value="1"/>
</dbReference>
<dbReference type="Gene3D" id="1.20.5.170">
    <property type="match status" value="1"/>
</dbReference>
<dbReference type="GO" id="GO:0051315">
    <property type="term" value="P:attachment of mitotic spindle microtubules to kinetochore"/>
    <property type="evidence" value="ECO:0007669"/>
    <property type="project" value="TreeGrafter"/>
</dbReference>
<dbReference type="OMA" id="HRCHLLE"/>
<keyword evidence="3" id="KW-0132">Cell division</keyword>
<dbReference type="EMBL" id="CP000581">
    <property type="protein sequence ID" value="ABO93833.1"/>
    <property type="molecule type" value="Genomic_DNA"/>
</dbReference>
<organism evidence="9 10">
    <name type="scientific">Ostreococcus lucimarinus (strain CCE9901)</name>
    <dbReference type="NCBI Taxonomy" id="436017"/>
    <lineage>
        <taxon>Eukaryota</taxon>
        <taxon>Viridiplantae</taxon>
        <taxon>Chlorophyta</taxon>
        <taxon>Mamiellophyceae</taxon>
        <taxon>Mamiellales</taxon>
        <taxon>Bathycoccaceae</taxon>
        <taxon>Ostreococcus</taxon>
    </lineage>
</organism>
<comment type="subcellular location">
    <subcellularLocation>
        <location evidence="1">Nucleus</location>
    </subcellularLocation>
</comment>